<proteinExistence type="inferred from homology"/>
<dbReference type="HOGENOM" id="CLU_028393_0_0_11"/>
<dbReference type="Pfam" id="PF00842">
    <property type="entry name" value="Ala_racemase_C"/>
    <property type="match status" value="1"/>
</dbReference>
<evidence type="ECO:0000313" key="11">
    <source>
        <dbReference type="EMBL" id="AGZ52355.1"/>
    </source>
</evidence>
<dbReference type="InterPro" id="IPR000821">
    <property type="entry name" value="Ala_racemase"/>
</dbReference>
<evidence type="ECO:0000256" key="6">
    <source>
        <dbReference type="ARBA" id="ARBA00072221"/>
    </source>
</evidence>
<evidence type="ECO:0000256" key="8">
    <source>
        <dbReference type="PIRSR" id="PIRSR600821-50"/>
    </source>
</evidence>
<evidence type="ECO:0000256" key="3">
    <source>
        <dbReference type="ARBA" id="ARBA00013089"/>
    </source>
</evidence>
<evidence type="ECO:0000256" key="9">
    <source>
        <dbReference type="PIRSR" id="PIRSR600821-52"/>
    </source>
</evidence>
<dbReference type="NCBIfam" id="TIGR00492">
    <property type="entry name" value="alr"/>
    <property type="match status" value="1"/>
</dbReference>
<evidence type="ECO:0000256" key="4">
    <source>
        <dbReference type="ARBA" id="ARBA00022898"/>
    </source>
</evidence>
<feature type="modified residue" description="N6-(pyridoxal phosphate)lysine" evidence="7 8">
    <location>
        <position position="66"/>
    </location>
</feature>
<accession>U5WWD1</accession>
<dbReference type="PANTHER" id="PTHR30511">
    <property type="entry name" value="ALANINE RACEMASE"/>
    <property type="match status" value="1"/>
</dbReference>
<keyword evidence="4 7" id="KW-0663">Pyridoxal phosphate</keyword>
<comment type="similarity">
    <text evidence="7">Belongs to the alanine racemase family.</text>
</comment>
<dbReference type="InterPro" id="IPR020622">
    <property type="entry name" value="Ala_racemase_pyridoxalP-BS"/>
</dbReference>
<dbReference type="GO" id="GO:0009252">
    <property type="term" value="P:peptidoglycan biosynthetic process"/>
    <property type="evidence" value="ECO:0007669"/>
    <property type="project" value="TreeGrafter"/>
</dbReference>
<evidence type="ECO:0000259" key="10">
    <source>
        <dbReference type="SMART" id="SM01005"/>
    </source>
</evidence>
<dbReference type="Gene3D" id="3.20.20.10">
    <property type="entry name" value="Alanine racemase"/>
    <property type="match status" value="1"/>
</dbReference>
<evidence type="ECO:0000313" key="12">
    <source>
        <dbReference type="Proteomes" id="UP000017786"/>
    </source>
</evidence>
<dbReference type="AlphaFoldDB" id="U5WWD1"/>
<comment type="function">
    <text evidence="7">Catalyzes the interconversion of L-alanine and D-alanine. May also act on other amino acids.</text>
</comment>
<dbReference type="InterPro" id="IPR011079">
    <property type="entry name" value="Ala_racemase_C"/>
</dbReference>
<reference evidence="11 12" key="1">
    <citation type="submission" date="2013-10" db="EMBL/GenBank/DDBJ databases">
        <title>Genome sequence of Mycobacterium kansasii.</title>
        <authorList>
            <consortium name="McGill University Mycobacterium genome consortium"/>
            <person name="Veyrier F.J."/>
            <person name="Behr M.A."/>
        </authorList>
    </citation>
    <scope>NUCLEOTIDE SEQUENCE [LARGE SCALE GENOMIC DNA]</scope>
    <source>
        <strain evidence="11 12">ATCC 12478</strain>
    </source>
</reference>
<dbReference type="SUPFAM" id="SSF51419">
    <property type="entry name" value="PLP-binding barrel"/>
    <property type="match status" value="1"/>
</dbReference>
<dbReference type="InterPro" id="IPR001608">
    <property type="entry name" value="Ala_racemase_N"/>
</dbReference>
<dbReference type="PROSITE" id="PS00395">
    <property type="entry name" value="ALANINE_RACEMASE"/>
    <property type="match status" value="1"/>
</dbReference>
<dbReference type="PANTHER" id="PTHR30511:SF0">
    <property type="entry name" value="ALANINE RACEMASE, CATABOLIC-RELATED"/>
    <property type="match status" value="1"/>
</dbReference>
<dbReference type="UniPathway" id="UPA00042">
    <property type="reaction ID" value="UER00497"/>
</dbReference>
<evidence type="ECO:0000256" key="1">
    <source>
        <dbReference type="ARBA" id="ARBA00000316"/>
    </source>
</evidence>
<dbReference type="CDD" id="cd00430">
    <property type="entry name" value="PLPDE_III_AR"/>
    <property type="match status" value="1"/>
</dbReference>
<sequence length="414" mass="43665">MIGTVLGEWLRTDTQTSGSTTSLAVTPISRTPGVLAEAVVDLGAVEHNVRVLREHAGSAQVMAVVKADGYGHGATRVAQAALAAGAAELGVATVDEALALRADGITAPVLAWLHPPGIDFGPALVADVEIAVSSTRQLDELLDAVARTGRTATVSVKVDTGLNRNGVPPALYPEMLARLRQAAAEHAIRLRGLMSHLVYADAPQQPINDIQAQRFRDMLSYAREEGVTFEVAHLSNSSATMARPDLTLDLVRPGIAVYGLSPVPERGEMGLVPAMTVKCAVALIKSVPAGEGVSYGHTWIAPHDTTVALLPIGYADGVFRSLGGRLEVLINGRRRPGVGRICMDQFVVDLGPGPVDVAEGDEAILFGPGARGEPTAQDWADLVGTIHYEVVTSPRGRISRTYLEAETVESQRIP</sequence>
<feature type="active site" description="Proton acceptor; specific for D-alanine" evidence="7">
    <location>
        <position position="66"/>
    </location>
</feature>
<dbReference type="FunFam" id="3.20.20.10:FF:000002">
    <property type="entry name" value="Alanine racemase"/>
    <property type="match status" value="1"/>
</dbReference>
<name>U5WWD1_MYCKA</name>
<dbReference type="KEGG" id="mkn:MKAN_20155"/>
<dbReference type="Gene3D" id="2.40.37.10">
    <property type="entry name" value="Lyase, Ornithine Decarboxylase, Chain A, domain 1"/>
    <property type="match status" value="1"/>
</dbReference>
<dbReference type="GO" id="GO:0030170">
    <property type="term" value="F:pyridoxal phosphate binding"/>
    <property type="evidence" value="ECO:0007669"/>
    <property type="project" value="UniProtKB-UniRule"/>
</dbReference>
<feature type="active site" description="Proton acceptor; specific for L-alanine" evidence="7">
    <location>
        <position position="295"/>
    </location>
</feature>
<comment type="pathway">
    <text evidence="7">Amino-acid biosynthesis; D-alanine biosynthesis; D-alanine from L-alanine: step 1/1.</text>
</comment>
<dbReference type="HAMAP" id="MF_01201">
    <property type="entry name" value="Ala_racemase"/>
    <property type="match status" value="1"/>
</dbReference>
<feature type="binding site" evidence="7 9">
    <location>
        <position position="343"/>
    </location>
    <ligand>
        <name>substrate</name>
    </ligand>
</feature>
<dbReference type="InterPro" id="IPR009006">
    <property type="entry name" value="Ala_racemase/Decarboxylase_C"/>
</dbReference>
<dbReference type="Proteomes" id="UP000017786">
    <property type="component" value="Chromosome"/>
</dbReference>
<comment type="cofactor">
    <cofactor evidence="2 7 8">
        <name>pyridoxal 5'-phosphate</name>
        <dbReference type="ChEBI" id="CHEBI:597326"/>
    </cofactor>
</comment>
<dbReference type="GO" id="GO:0008784">
    <property type="term" value="F:alanine racemase activity"/>
    <property type="evidence" value="ECO:0007669"/>
    <property type="project" value="UniProtKB-UniRule"/>
</dbReference>
<dbReference type="PRINTS" id="PR00992">
    <property type="entry name" value="ALARACEMASE"/>
</dbReference>
<dbReference type="FunFam" id="2.40.37.10:FF:000015">
    <property type="entry name" value="Alanine racemase"/>
    <property type="match status" value="1"/>
</dbReference>
<gene>
    <name evidence="11" type="ORF">MKAN_20155</name>
</gene>
<feature type="binding site" evidence="7 9">
    <location>
        <position position="164"/>
    </location>
    <ligand>
        <name>substrate</name>
    </ligand>
</feature>
<dbReference type="EC" id="5.1.1.1" evidence="3 7"/>
<organism evidence="11 12">
    <name type="scientific">Mycobacterium kansasii ATCC 12478</name>
    <dbReference type="NCBI Taxonomy" id="557599"/>
    <lineage>
        <taxon>Bacteria</taxon>
        <taxon>Bacillati</taxon>
        <taxon>Actinomycetota</taxon>
        <taxon>Actinomycetes</taxon>
        <taxon>Mycobacteriales</taxon>
        <taxon>Mycobacteriaceae</taxon>
        <taxon>Mycobacterium</taxon>
    </lineage>
</organism>
<protein>
    <recommendedName>
        <fullName evidence="6 7">Alanine racemase</fullName>
        <ecNumber evidence="3 7">5.1.1.1</ecNumber>
    </recommendedName>
</protein>
<dbReference type="GO" id="GO:0030632">
    <property type="term" value="P:D-alanine biosynthetic process"/>
    <property type="evidence" value="ECO:0007669"/>
    <property type="project" value="UniProtKB-UniRule"/>
</dbReference>
<dbReference type="SMART" id="SM01005">
    <property type="entry name" value="Ala_racemase_C"/>
    <property type="match status" value="1"/>
</dbReference>
<evidence type="ECO:0000256" key="7">
    <source>
        <dbReference type="HAMAP-Rule" id="MF_01201"/>
    </source>
</evidence>
<dbReference type="SUPFAM" id="SSF50621">
    <property type="entry name" value="Alanine racemase C-terminal domain-like"/>
    <property type="match status" value="1"/>
</dbReference>
<dbReference type="InterPro" id="IPR029066">
    <property type="entry name" value="PLP-binding_barrel"/>
</dbReference>
<dbReference type="GO" id="GO:0005829">
    <property type="term" value="C:cytosol"/>
    <property type="evidence" value="ECO:0007669"/>
    <property type="project" value="TreeGrafter"/>
</dbReference>
<evidence type="ECO:0000256" key="5">
    <source>
        <dbReference type="ARBA" id="ARBA00023235"/>
    </source>
</evidence>
<keyword evidence="5 7" id="KW-0413">Isomerase</keyword>
<comment type="catalytic activity">
    <reaction evidence="1 7">
        <text>L-alanine = D-alanine</text>
        <dbReference type="Rhea" id="RHEA:20249"/>
        <dbReference type="ChEBI" id="CHEBI:57416"/>
        <dbReference type="ChEBI" id="CHEBI:57972"/>
        <dbReference type="EC" id="5.1.1.1"/>
    </reaction>
</comment>
<evidence type="ECO:0000256" key="2">
    <source>
        <dbReference type="ARBA" id="ARBA00001933"/>
    </source>
</evidence>
<dbReference type="EMBL" id="CP006835">
    <property type="protein sequence ID" value="AGZ52355.1"/>
    <property type="molecule type" value="Genomic_DNA"/>
</dbReference>
<dbReference type="Pfam" id="PF01168">
    <property type="entry name" value="Ala_racemase_N"/>
    <property type="match status" value="1"/>
</dbReference>
<dbReference type="eggNOG" id="COG0787">
    <property type="taxonomic scope" value="Bacteria"/>
</dbReference>
<feature type="domain" description="Alanine racemase C-terminal" evidence="10">
    <location>
        <begin position="274"/>
        <end position="403"/>
    </location>
</feature>